<dbReference type="InterPro" id="IPR000086">
    <property type="entry name" value="NUDIX_hydrolase_dom"/>
</dbReference>
<dbReference type="PROSITE" id="PS51462">
    <property type="entry name" value="NUDIX"/>
    <property type="match status" value="1"/>
</dbReference>
<dbReference type="InterPro" id="IPR015797">
    <property type="entry name" value="NUDIX_hydrolase-like_dom_sf"/>
</dbReference>
<feature type="domain" description="Nudix hydrolase" evidence="4">
    <location>
        <begin position="38"/>
        <end position="190"/>
    </location>
</feature>
<dbReference type="PANTHER" id="PTHR43046:SF12">
    <property type="entry name" value="GDP-MANNOSE MANNOSYL HYDROLASE"/>
    <property type="match status" value="1"/>
</dbReference>
<reference evidence="5 6" key="1">
    <citation type="submission" date="2017-12" db="EMBL/GenBank/DDBJ databases">
        <title>Phylogenetic diversity of female urinary microbiome.</title>
        <authorList>
            <person name="Thomas-White K."/>
            <person name="Wolfe A.J."/>
        </authorList>
    </citation>
    <scope>NUCLEOTIDE SEQUENCE [LARGE SCALE GENOMIC DNA]</scope>
    <source>
        <strain evidence="5 6">UMB0319</strain>
    </source>
</reference>
<proteinExistence type="predicted"/>
<dbReference type="Proteomes" id="UP000234778">
    <property type="component" value="Unassembled WGS sequence"/>
</dbReference>
<sequence length="211" mass="23665">MSRAELTPDGRDPKLVPRNWRELIDPAGEWHLDAEGLPRRRGARVIALRTVPTPAILLVTGHDRTDASHWWSFTPGGGILEGETSRQAAARELAEETGIELADDALRGPVVYRDSRFDFNLVTVRQEEELFLALLDPGQAEASADLDGEMDRSGWTDLEREVLDSVRWWPLEELERAVSQGMTVYPTQLPGLARELLAGWNGVAWSITEWD</sequence>
<evidence type="ECO:0000313" key="6">
    <source>
        <dbReference type="Proteomes" id="UP000234778"/>
    </source>
</evidence>
<evidence type="ECO:0000256" key="2">
    <source>
        <dbReference type="ARBA" id="ARBA00022801"/>
    </source>
</evidence>
<protein>
    <submittedName>
        <fullName evidence="5">DNA mismatch repair protein MutT</fullName>
    </submittedName>
</protein>
<dbReference type="SUPFAM" id="SSF55811">
    <property type="entry name" value="Nudix"/>
    <property type="match status" value="1"/>
</dbReference>
<comment type="caution">
    <text evidence="5">The sequence shown here is derived from an EMBL/GenBank/DDBJ whole genome shotgun (WGS) entry which is preliminary data.</text>
</comment>
<dbReference type="EMBL" id="PKHA01000001">
    <property type="protein sequence ID" value="PKY99419.1"/>
    <property type="molecule type" value="Genomic_DNA"/>
</dbReference>
<dbReference type="PROSITE" id="PS00893">
    <property type="entry name" value="NUDIX_BOX"/>
    <property type="match status" value="1"/>
</dbReference>
<comment type="cofactor">
    <cofactor evidence="1">
        <name>Mg(2+)</name>
        <dbReference type="ChEBI" id="CHEBI:18420"/>
    </cofactor>
</comment>
<dbReference type="InterPro" id="IPR020084">
    <property type="entry name" value="NUDIX_hydrolase_CS"/>
</dbReference>
<accession>A0A2I1KUX1</accession>
<name>A0A2I1KUX1_9ACTO</name>
<dbReference type="PANTHER" id="PTHR43046">
    <property type="entry name" value="GDP-MANNOSE MANNOSYL HYDROLASE"/>
    <property type="match status" value="1"/>
</dbReference>
<evidence type="ECO:0000259" key="4">
    <source>
        <dbReference type="PROSITE" id="PS51462"/>
    </source>
</evidence>
<dbReference type="GeneID" id="81707423"/>
<dbReference type="Gene3D" id="3.90.79.10">
    <property type="entry name" value="Nucleoside Triphosphate Pyrophosphohydrolase"/>
    <property type="match status" value="1"/>
</dbReference>
<evidence type="ECO:0000313" key="5">
    <source>
        <dbReference type="EMBL" id="PKY99419.1"/>
    </source>
</evidence>
<keyword evidence="2" id="KW-0378">Hydrolase</keyword>
<keyword evidence="3" id="KW-0460">Magnesium</keyword>
<dbReference type="GO" id="GO:0016787">
    <property type="term" value="F:hydrolase activity"/>
    <property type="evidence" value="ECO:0007669"/>
    <property type="project" value="UniProtKB-KW"/>
</dbReference>
<evidence type="ECO:0000256" key="1">
    <source>
        <dbReference type="ARBA" id="ARBA00001946"/>
    </source>
</evidence>
<evidence type="ECO:0000256" key="3">
    <source>
        <dbReference type="ARBA" id="ARBA00022842"/>
    </source>
</evidence>
<dbReference type="Pfam" id="PF00293">
    <property type="entry name" value="NUDIX"/>
    <property type="match status" value="1"/>
</dbReference>
<gene>
    <name evidence="5" type="ORF">CYJ26_00485</name>
</gene>
<organism evidence="5 6">
    <name type="scientific">Actinomyces urogenitalis</name>
    <dbReference type="NCBI Taxonomy" id="103621"/>
    <lineage>
        <taxon>Bacteria</taxon>
        <taxon>Bacillati</taxon>
        <taxon>Actinomycetota</taxon>
        <taxon>Actinomycetes</taxon>
        <taxon>Actinomycetales</taxon>
        <taxon>Actinomycetaceae</taxon>
        <taxon>Actinomyces</taxon>
    </lineage>
</organism>
<dbReference type="AlphaFoldDB" id="A0A2I1KUX1"/>
<dbReference type="RefSeq" id="WP_101637766.1">
    <property type="nucleotide sequence ID" value="NZ_CP136961.1"/>
</dbReference>
<dbReference type="CDD" id="cd04685">
    <property type="entry name" value="NUDIX_Hydrolase"/>
    <property type="match status" value="1"/>
</dbReference>